<dbReference type="Pfam" id="PF13041">
    <property type="entry name" value="PPR_2"/>
    <property type="match status" value="2"/>
</dbReference>
<dbReference type="PROSITE" id="PS51375">
    <property type="entry name" value="PPR"/>
    <property type="match status" value="6"/>
</dbReference>
<dbReference type="Gene3D" id="1.25.40.10">
    <property type="entry name" value="Tetratricopeptide repeat domain"/>
    <property type="match status" value="4"/>
</dbReference>
<feature type="repeat" description="PPR" evidence="2">
    <location>
        <begin position="429"/>
        <end position="463"/>
    </location>
</feature>
<dbReference type="Proteomes" id="UP000626109">
    <property type="component" value="Unassembled WGS sequence"/>
</dbReference>
<comment type="caution">
    <text evidence="3">The sequence shown here is derived from an EMBL/GenBank/DDBJ whole genome shotgun (WGS) entry which is preliminary data.</text>
</comment>
<feature type="repeat" description="PPR" evidence="2">
    <location>
        <begin position="206"/>
        <end position="240"/>
    </location>
</feature>
<evidence type="ECO:0008006" key="5">
    <source>
        <dbReference type="Google" id="ProtNLM"/>
    </source>
</evidence>
<protein>
    <recommendedName>
        <fullName evidence="5">Pentacotripeptide-repeat region of PRORP domain-containing protein</fullName>
    </recommendedName>
</protein>
<feature type="repeat" description="PPR" evidence="2">
    <location>
        <begin position="241"/>
        <end position="275"/>
    </location>
</feature>
<reference evidence="3" key="1">
    <citation type="submission" date="2021-02" db="EMBL/GenBank/DDBJ databases">
        <authorList>
            <person name="Dougan E. K."/>
            <person name="Rhodes N."/>
            <person name="Thang M."/>
            <person name="Chan C."/>
        </authorList>
    </citation>
    <scope>NUCLEOTIDE SEQUENCE</scope>
</reference>
<name>A0A813K8Y4_POLGL</name>
<feature type="repeat" description="PPR" evidence="2">
    <location>
        <begin position="504"/>
        <end position="538"/>
    </location>
</feature>
<dbReference type="InterPro" id="IPR011990">
    <property type="entry name" value="TPR-like_helical_dom_sf"/>
</dbReference>
<feature type="repeat" description="PPR" evidence="2">
    <location>
        <begin position="131"/>
        <end position="165"/>
    </location>
</feature>
<dbReference type="Pfam" id="PF01535">
    <property type="entry name" value="PPR"/>
    <property type="match status" value="2"/>
</dbReference>
<sequence length="657" mass="73938">MWPWSRSAAALVARSFRWQLCGLRRVTVLSAQLKREEATKLGINREYLLEKPEKRMTREAPVELQDDLRSLTSQISRYAKSGEYEKGMEVFEAIENPGTITYCAALDLCAKAAWFDRAQVLWAKMAASTKNVVAYSTMIHICARCTSPLEAERLFEEMKANGIPPNIITFNSMINVFAMSKQPEKAMQSFQSIPADMFSMASLGNQQTSFLTLMTSYARAGDYATTRELFVQMTTQGIKANNAHFNALLAACAKDGLAEIAQATFDLMKDYSLTPNTDNWTILMTCHRNNLQRCKEILQEMQLVDCQVSGMTYQELLKAHVLARDGKGAKELVEDLEKFGKWQNHSVMQRLLKKVSSQARTARLHLRSLTSQISRYAKSGEYEKGMEVFEAIENPGTITYCAALDLCAKAAWFDRAQVLWAKMAASTKNVVAYSTMIHICARCTSPLEAERLFEEMKANGIPPNIITFNSMINVFAMSKQPEKAVQSFQSIPADMFSMASLGNQQTSFLTLMTSYARAGDYATTRELFVQMTTQGIKANNAHFNALLAACAKDGLAEIAQATFDLMKDYSLTPNTDNWTILMTCHRNNLQRCKEILQEMQLVDCQVSGMTYQELLKAHVLARDGKGAKELVEDLEKFGKWQNHSVMQRLLKKVQTMP</sequence>
<evidence type="ECO:0000313" key="4">
    <source>
        <dbReference type="Proteomes" id="UP000626109"/>
    </source>
</evidence>
<evidence type="ECO:0000313" key="3">
    <source>
        <dbReference type="EMBL" id="CAE8695552.1"/>
    </source>
</evidence>
<feature type="repeat" description="PPR" evidence="2">
    <location>
        <begin position="539"/>
        <end position="573"/>
    </location>
</feature>
<keyword evidence="1" id="KW-0677">Repeat</keyword>
<evidence type="ECO:0000256" key="2">
    <source>
        <dbReference type="PROSITE-ProRule" id="PRU00708"/>
    </source>
</evidence>
<proteinExistence type="predicted"/>
<dbReference type="EMBL" id="CAJNNW010028300">
    <property type="protein sequence ID" value="CAE8695552.1"/>
    <property type="molecule type" value="Genomic_DNA"/>
</dbReference>
<dbReference type="NCBIfam" id="TIGR00756">
    <property type="entry name" value="PPR"/>
    <property type="match status" value="4"/>
</dbReference>
<dbReference type="PANTHER" id="PTHR47447:SF17">
    <property type="entry name" value="OS12G0638900 PROTEIN"/>
    <property type="match status" value="1"/>
</dbReference>
<accession>A0A813K8Y4</accession>
<dbReference type="AlphaFoldDB" id="A0A813K8Y4"/>
<dbReference type="InterPro" id="IPR002885">
    <property type="entry name" value="PPR_rpt"/>
</dbReference>
<evidence type="ECO:0000256" key="1">
    <source>
        <dbReference type="ARBA" id="ARBA00022737"/>
    </source>
</evidence>
<gene>
    <name evidence="3" type="ORF">PGLA2088_LOCUS29403</name>
</gene>
<dbReference type="Pfam" id="PF13812">
    <property type="entry name" value="PPR_3"/>
    <property type="match status" value="4"/>
</dbReference>
<organism evidence="3 4">
    <name type="scientific">Polarella glacialis</name>
    <name type="common">Dinoflagellate</name>
    <dbReference type="NCBI Taxonomy" id="89957"/>
    <lineage>
        <taxon>Eukaryota</taxon>
        <taxon>Sar</taxon>
        <taxon>Alveolata</taxon>
        <taxon>Dinophyceae</taxon>
        <taxon>Suessiales</taxon>
        <taxon>Suessiaceae</taxon>
        <taxon>Polarella</taxon>
    </lineage>
</organism>
<dbReference type="PANTHER" id="PTHR47447">
    <property type="entry name" value="OS03G0856100 PROTEIN"/>
    <property type="match status" value="1"/>
</dbReference>